<protein>
    <recommendedName>
        <fullName evidence="3">NmrA-like domain-containing protein</fullName>
    </recommendedName>
</protein>
<evidence type="ECO:0000313" key="1">
    <source>
        <dbReference type="EMBL" id="EXJ64352.1"/>
    </source>
</evidence>
<dbReference type="Proteomes" id="UP000019473">
    <property type="component" value="Unassembled WGS sequence"/>
</dbReference>
<gene>
    <name evidence="1" type="ORF">A1O7_00688</name>
</gene>
<dbReference type="InterPro" id="IPR036291">
    <property type="entry name" value="NAD(P)-bd_dom_sf"/>
</dbReference>
<accession>W9W8F4</accession>
<dbReference type="RefSeq" id="XP_007752919.1">
    <property type="nucleotide sequence ID" value="XM_007754729.1"/>
</dbReference>
<dbReference type="VEuPathDB" id="FungiDB:A1O7_00688"/>
<dbReference type="InterPro" id="IPR002347">
    <property type="entry name" value="SDR_fam"/>
</dbReference>
<evidence type="ECO:0000313" key="2">
    <source>
        <dbReference type="Proteomes" id="UP000019473"/>
    </source>
</evidence>
<reference evidence="1 2" key="1">
    <citation type="submission" date="2013-03" db="EMBL/GenBank/DDBJ databases">
        <title>The Genome Sequence of Cladophialophora yegresii CBS 114405.</title>
        <authorList>
            <consortium name="The Broad Institute Genomics Platform"/>
            <person name="Cuomo C."/>
            <person name="de Hoog S."/>
            <person name="Gorbushina A."/>
            <person name="Walker B."/>
            <person name="Young S.K."/>
            <person name="Zeng Q."/>
            <person name="Gargeya S."/>
            <person name="Fitzgerald M."/>
            <person name="Haas B."/>
            <person name="Abouelleil A."/>
            <person name="Allen A.W."/>
            <person name="Alvarado L."/>
            <person name="Arachchi H.M."/>
            <person name="Berlin A.M."/>
            <person name="Chapman S.B."/>
            <person name="Gainer-Dewar J."/>
            <person name="Goldberg J."/>
            <person name="Griggs A."/>
            <person name="Gujja S."/>
            <person name="Hansen M."/>
            <person name="Howarth C."/>
            <person name="Imamovic A."/>
            <person name="Ireland A."/>
            <person name="Larimer J."/>
            <person name="McCowan C."/>
            <person name="Murphy C."/>
            <person name="Pearson M."/>
            <person name="Poon T.W."/>
            <person name="Priest M."/>
            <person name="Roberts A."/>
            <person name="Saif S."/>
            <person name="Shea T."/>
            <person name="Sisk P."/>
            <person name="Sykes S."/>
            <person name="Wortman J."/>
            <person name="Nusbaum C."/>
            <person name="Birren B."/>
        </authorList>
    </citation>
    <scope>NUCLEOTIDE SEQUENCE [LARGE SCALE GENOMIC DNA]</scope>
    <source>
        <strain evidence="1 2">CBS 114405</strain>
    </source>
</reference>
<proteinExistence type="predicted"/>
<dbReference type="OrthoDB" id="9876299at2759"/>
<dbReference type="AlphaFoldDB" id="W9W8F4"/>
<dbReference type="GeneID" id="19175304"/>
<dbReference type="HOGENOM" id="CLU_1948612_0_0_1"/>
<sequence length="129" mass="13469">MPFTPSVLVTGSKSGIRKGLLSTYASRPTTAAFAAIRGGLDSGAVRALTAVEQGSKIVVAKHDASSRTAAVELVGFLKDNHDVSSLDIVIAKACIVKHFGPALKASARTISEHFELNHLAPISPYQGTQ</sequence>
<name>W9W8F4_9EURO</name>
<dbReference type="Pfam" id="PF00106">
    <property type="entry name" value="adh_short"/>
    <property type="match status" value="1"/>
</dbReference>
<dbReference type="SUPFAM" id="SSF51735">
    <property type="entry name" value="NAD(P)-binding Rossmann-fold domains"/>
    <property type="match status" value="1"/>
</dbReference>
<dbReference type="EMBL" id="AMGW01000001">
    <property type="protein sequence ID" value="EXJ64352.1"/>
    <property type="molecule type" value="Genomic_DNA"/>
</dbReference>
<keyword evidence="2" id="KW-1185">Reference proteome</keyword>
<organism evidence="1 2">
    <name type="scientific">Cladophialophora yegresii CBS 114405</name>
    <dbReference type="NCBI Taxonomy" id="1182544"/>
    <lineage>
        <taxon>Eukaryota</taxon>
        <taxon>Fungi</taxon>
        <taxon>Dikarya</taxon>
        <taxon>Ascomycota</taxon>
        <taxon>Pezizomycotina</taxon>
        <taxon>Eurotiomycetes</taxon>
        <taxon>Chaetothyriomycetidae</taxon>
        <taxon>Chaetothyriales</taxon>
        <taxon>Herpotrichiellaceae</taxon>
        <taxon>Cladophialophora</taxon>
    </lineage>
</organism>
<comment type="caution">
    <text evidence="1">The sequence shown here is derived from an EMBL/GenBank/DDBJ whole genome shotgun (WGS) entry which is preliminary data.</text>
</comment>
<dbReference type="Gene3D" id="3.40.50.720">
    <property type="entry name" value="NAD(P)-binding Rossmann-like Domain"/>
    <property type="match status" value="1"/>
</dbReference>
<evidence type="ECO:0008006" key="3">
    <source>
        <dbReference type="Google" id="ProtNLM"/>
    </source>
</evidence>